<dbReference type="PANTHER" id="PTHR43300:SF7">
    <property type="entry name" value="UDP-N-ACETYLBACILLOSAMINE N-ACETYLTRANSFERASE"/>
    <property type="match status" value="1"/>
</dbReference>
<dbReference type="STRING" id="325777.GW15_0208880"/>
<dbReference type="PANTHER" id="PTHR43300">
    <property type="entry name" value="ACETYLTRANSFERASE"/>
    <property type="match status" value="1"/>
</dbReference>
<sequence length="214" mass="22628">MTHPVLIIGAGGWGREVLAQMQGDPACGTQWRPVGFLDTRLQILDGLGCDLTIVGSPLAYQPRDEERFVCAIGDPHSRQRYAQPLLAQGAQFIPILTGAFLSPRLHIGQGCFVCHRVQLSPDVWLGDFVNVQANAMLGHDVHVGDYAQIGAMTFVGGGARIGEHAIVHPHATILPGIRIGDGAVVGAGAVVVKDVPAGASVFGNPARVIYQKDS</sequence>
<dbReference type="InterPro" id="IPR050179">
    <property type="entry name" value="Trans_hexapeptide_repeat"/>
</dbReference>
<dbReference type="Pfam" id="PF17836">
    <property type="entry name" value="PglD_N"/>
    <property type="match status" value="1"/>
</dbReference>
<dbReference type="NCBIfam" id="TIGR03570">
    <property type="entry name" value="NeuD_NnaD"/>
    <property type="match status" value="1"/>
</dbReference>
<dbReference type="EMBL" id="JPHD02000067">
    <property type="protein sequence ID" value="KGE52394.1"/>
    <property type="molecule type" value="Genomic_DNA"/>
</dbReference>
<comment type="similarity">
    <text evidence="1">Belongs to the transferase hexapeptide repeat family.</text>
</comment>
<dbReference type="Gene3D" id="3.40.50.20">
    <property type="match status" value="1"/>
</dbReference>
<accession>A0A098PZ26</accession>
<name>A0A098PZ26_9XANT</name>
<evidence type="ECO:0000313" key="2">
    <source>
        <dbReference type="EMBL" id="KGE52394.1"/>
    </source>
</evidence>
<keyword evidence="2" id="KW-0808">Transferase</keyword>
<evidence type="ECO:0000256" key="1">
    <source>
        <dbReference type="ARBA" id="ARBA00007274"/>
    </source>
</evidence>
<dbReference type="HOGENOM" id="CLU_081811_1_2_6"/>
<protein>
    <submittedName>
        <fullName evidence="2">Acetyltransferase</fullName>
    </submittedName>
</protein>
<dbReference type="CDD" id="cd03360">
    <property type="entry name" value="LbH_AT_putative"/>
    <property type="match status" value="1"/>
</dbReference>
<reference evidence="2 3" key="1">
    <citation type="submission" date="2014-09" db="EMBL/GenBank/DDBJ databases">
        <title>A draft genome sequence for Xanthomonas axonopodis pv. vasculorum NCPPB 900.</title>
        <authorList>
            <person name="Harrison J."/>
            <person name="Studholme D.J."/>
        </authorList>
    </citation>
    <scope>NUCLEOTIDE SEQUENCE [LARGE SCALE GENOMIC DNA]</scope>
    <source>
        <strain evidence="2 3">NCPPB 900</strain>
    </source>
</reference>
<dbReference type="InterPro" id="IPR011004">
    <property type="entry name" value="Trimer_LpxA-like_sf"/>
</dbReference>
<dbReference type="GeneID" id="58003438"/>
<dbReference type="AlphaFoldDB" id="A0A098PZ26"/>
<dbReference type="Gene3D" id="2.160.10.10">
    <property type="entry name" value="Hexapeptide repeat proteins"/>
    <property type="match status" value="1"/>
</dbReference>
<comment type="caution">
    <text evidence="2">The sequence shown here is derived from an EMBL/GenBank/DDBJ whole genome shotgun (WGS) entry which is preliminary data.</text>
</comment>
<dbReference type="SUPFAM" id="SSF51161">
    <property type="entry name" value="Trimeric LpxA-like enzymes"/>
    <property type="match status" value="1"/>
</dbReference>
<organism evidence="2 3">
    <name type="scientific">Xanthomonas axonopodis pv. vasculorum</name>
    <dbReference type="NCBI Taxonomy" id="325777"/>
    <lineage>
        <taxon>Bacteria</taxon>
        <taxon>Pseudomonadati</taxon>
        <taxon>Pseudomonadota</taxon>
        <taxon>Gammaproteobacteria</taxon>
        <taxon>Lysobacterales</taxon>
        <taxon>Lysobacteraceae</taxon>
        <taxon>Xanthomonas</taxon>
    </lineage>
</organism>
<dbReference type="InterPro" id="IPR020019">
    <property type="entry name" value="AcTrfase_PglD-like"/>
</dbReference>
<proteinExistence type="inferred from homology"/>
<dbReference type="Proteomes" id="UP000028012">
    <property type="component" value="Unassembled WGS sequence"/>
</dbReference>
<dbReference type="RefSeq" id="WP_042822325.1">
    <property type="nucleotide sequence ID" value="NZ_CP053649.1"/>
</dbReference>
<dbReference type="GO" id="GO:0016740">
    <property type="term" value="F:transferase activity"/>
    <property type="evidence" value="ECO:0007669"/>
    <property type="project" value="UniProtKB-KW"/>
</dbReference>
<dbReference type="eggNOG" id="COG0110">
    <property type="taxonomic scope" value="Bacteria"/>
</dbReference>
<gene>
    <name evidence="2" type="ORF">GW15_0208880</name>
</gene>
<evidence type="ECO:0000313" key="3">
    <source>
        <dbReference type="Proteomes" id="UP000028012"/>
    </source>
</evidence>
<dbReference type="InterPro" id="IPR001451">
    <property type="entry name" value="Hexapep"/>
</dbReference>
<dbReference type="InterPro" id="IPR041561">
    <property type="entry name" value="PglD_N"/>
</dbReference>
<dbReference type="Pfam" id="PF00132">
    <property type="entry name" value="Hexapep"/>
    <property type="match status" value="2"/>
</dbReference>